<evidence type="ECO:0000256" key="2">
    <source>
        <dbReference type="ARBA" id="ARBA00022630"/>
    </source>
</evidence>
<dbReference type="InterPro" id="IPR036188">
    <property type="entry name" value="FAD/NAD-bd_sf"/>
</dbReference>
<dbReference type="Gene3D" id="3.50.50.60">
    <property type="entry name" value="FAD/NAD(P)-binding domain"/>
    <property type="match status" value="1"/>
</dbReference>
<feature type="transmembrane region" description="Helical" evidence="5">
    <location>
        <begin position="553"/>
        <end position="573"/>
    </location>
</feature>
<dbReference type="SUPFAM" id="SSF56425">
    <property type="entry name" value="Succinate dehydrogenase/fumarate reductase flavoprotein, catalytic domain"/>
    <property type="match status" value="1"/>
</dbReference>
<reference evidence="7 8" key="1">
    <citation type="submission" date="2016-10" db="EMBL/GenBank/DDBJ databases">
        <authorList>
            <person name="de Groot N.N."/>
        </authorList>
    </citation>
    <scope>NUCLEOTIDE SEQUENCE [LARGE SCALE GENOMIC DNA]</scope>
    <source>
        <strain evidence="8">DSM 938 / 37b4</strain>
    </source>
</reference>
<sequence length="829" mass="86165">MDQTPAPSSPLPASVGVLVIGAGLAGLCAAIEAARAGASVLVLDAAPPERLGGNARHGRNIRIASDIETPFQRDSYPAAEFTRDLLRVGAGDPALAEALAEGSRDLADWLMAQGVRLEPWAEGNLPYSRRTVFLRGGGQALTNALLARARRLGVQICAGVALDQLPPEAFDPAHQGPLTVVIGAHRITAQALILASGGIGANRDWLAETHGPRADHIANRGTPEQLGGPLLHALAQGALAAGLPGDGHVVAVDPRAPFHDAGIVSRVDGMQHGIVVGAEGRRFADEGAVRGPERHSVWARKLLARPDPRAWIILGAEAAGKLPPMACPPLSAETPEALAGLCGIDPGGLAETLKAPPDPPRTGEIMPLVAPFHAIPMIPGIGFTRYGVRIDTTARVRLATAVAPRLFAAGTNMCGAILGQGYLSGAGLTIAAVFGRIAGRAAAALAPKVRSRSQPLPPISVPPAPETEPFAEAKRALNLCNSCGFCTGLCAVFPAAQGRPDLARGDLRYLAHLCHDCRSCLHDCQYAAPHAFAVNLPATLSALRRAEYREPLGFAKAVFALCCLLPPLLLLLLQPLERVFGLHTGPGAFYALIPHPVMAGVTGAVMGLAALGLALRLALFWRAGRGPVPVDGPALRDGVIAALTLRNLGDCEDRAGPAGRLRRFAHHLLAGGFGLTFLATVAGFVLHQLGQPAPYPWLSAPVILGTSGGVAMLAGLALMSLRPDPLKTPAMARSDRFLRGQLALLAGTGLVLLALRDTPAMGLLLALHLGTVAGAVLCLPFGKLSHGGWRLISLIRAAAEARARQLERGELDKGRARDASGRVRAGGER</sequence>
<keyword evidence="5" id="KW-1133">Transmembrane helix</keyword>
<evidence type="ECO:0000313" key="7">
    <source>
        <dbReference type="EMBL" id="SDF05384.1"/>
    </source>
</evidence>
<keyword evidence="2" id="KW-0285">Flavoprotein</keyword>
<name>A0A1G7HZ21_RHOCA</name>
<dbReference type="InterPro" id="IPR027477">
    <property type="entry name" value="Succ_DH/fumarate_Rdtase_cat_sf"/>
</dbReference>
<comment type="cofactor">
    <cofactor evidence="1">
        <name>FAD</name>
        <dbReference type="ChEBI" id="CHEBI:57692"/>
    </cofactor>
</comment>
<gene>
    <name evidence="7" type="ORF">SAMN04244550_01598</name>
</gene>
<keyword evidence="4" id="KW-0560">Oxidoreductase</keyword>
<evidence type="ECO:0000256" key="5">
    <source>
        <dbReference type="SAM" id="Phobius"/>
    </source>
</evidence>
<dbReference type="InterPro" id="IPR012831">
    <property type="entry name" value="CobZ"/>
</dbReference>
<protein>
    <submittedName>
        <fullName evidence="7">Precorrin 3B synthase CobZ</fullName>
    </submittedName>
</protein>
<evidence type="ECO:0000256" key="4">
    <source>
        <dbReference type="ARBA" id="ARBA00023002"/>
    </source>
</evidence>
<dbReference type="SUPFAM" id="SSF103501">
    <property type="entry name" value="Respiratory nitrate reductase 1 gamma chain"/>
    <property type="match status" value="1"/>
</dbReference>
<feature type="transmembrane region" description="Helical" evidence="5">
    <location>
        <begin position="737"/>
        <end position="755"/>
    </location>
</feature>
<dbReference type="Gene3D" id="3.90.700.10">
    <property type="entry name" value="Succinate dehydrogenase/fumarate reductase flavoprotein, catalytic domain"/>
    <property type="match status" value="1"/>
</dbReference>
<dbReference type="InterPro" id="IPR012830">
    <property type="entry name" value="Citrate_utilization_prot_B"/>
</dbReference>
<dbReference type="OrthoDB" id="3178130at2"/>
<feature type="transmembrane region" description="Helical" evidence="5">
    <location>
        <begin position="695"/>
        <end position="716"/>
    </location>
</feature>
<dbReference type="GO" id="GO:0016491">
    <property type="term" value="F:oxidoreductase activity"/>
    <property type="evidence" value="ECO:0007669"/>
    <property type="project" value="UniProtKB-KW"/>
</dbReference>
<evidence type="ECO:0000313" key="8">
    <source>
        <dbReference type="Proteomes" id="UP000183812"/>
    </source>
</evidence>
<dbReference type="NCBIfam" id="TIGR02484">
    <property type="entry name" value="CitB"/>
    <property type="match status" value="1"/>
</dbReference>
<accession>A0A1G7HZ21</accession>
<dbReference type="InterPro" id="IPR036197">
    <property type="entry name" value="NarG-like_sf"/>
</dbReference>
<dbReference type="AlphaFoldDB" id="A0A1G7HZ21"/>
<dbReference type="RefSeq" id="WP_074553438.1">
    <property type="nucleotide sequence ID" value="NZ_CP119563.1"/>
</dbReference>
<dbReference type="Proteomes" id="UP000183812">
    <property type="component" value="Unassembled WGS sequence"/>
</dbReference>
<feature type="transmembrane region" description="Helical" evidence="5">
    <location>
        <begin position="668"/>
        <end position="689"/>
    </location>
</feature>
<proteinExistence type="predicted"/>
<keyword evidence="5" id="KW-0812">Transmembrane</keyword>
<feature type="transmembrane region" description="Helical" evidence="5">
    <location>
        <begin position="761"/>
        <end position="782"/>
    </location>
</feature>
<keyword evidence="5" id="KW-0472">Membrane</keyword>
<dbReference type="PANTHER" id="PTHR43400">
    <property type="entry name" value="FUMARATE REDUCTASE"/>
    <property type="match status" value="1"/>
</dbReference>
<dbReference type="EMBL" id="FNAY01000006">
    <property type="protein sequence ID" value="SDF05384.1"/>
    <property type="molecule type" value="Genomic_DNA"/>
</dbReference>
<dbReference type="InterPro" id="IPR050315">
    <property type="entry name" value="FAD-oxidoreductase_2"/>
</dbReference>
<organism evidence="7 8">
    <name type="scientific">Rhodobacter capsulatus</name>
    <name type="common">Rhodopseudomonas capsulata</name>
    <dbReference type="NCBI Taxonomy" id="1061"/>
    <lineage>
        <taxon>Bacteria</taxon>
        <taxon>Pseudomonadati</taxon>
        <taxon>Pseudomonadota</taxon>
        <taxon>Alphaproteobacteria</taxon>
        <taxon>Rhodobacterales</taxon>
        <taxon>Rhodobacter group</taxon>
        <taxon>Rhodobacter</taxon>
    </lineage>
</organism>
<feature type="transmembrane region" description="Helical" evidence="5">
    <location>
        <begin position="593"/>
        <end position="615"/>
    </location>
</feature>
<evidence type="ECO:0000259" key="6">
    <source>
        <dbReference type="Pfam" id="PF00890"/>
    </source>
</evidence>
<dbReference type="NCBIfam" id="TIGR02485">
    <property type="entry name" value="CobZ_N-term"/>
    <property type="match status" value="1"/>
</dbReference>
<evidence type="ECO:0000256" key="3">
    <source>
        <dbReference type="ARBA" id="ARBA00022827"/>
    </source>
</evidence>
<dbReference type="InterPro" id="IPR003953">
    <property type="entry name" value="FAD-dep_OxRdtase_2_FAD-bd"/>
</dbReference>
<keyword evidence="3" id="KW-0274">FAD</keyword>
<dbReference type="PANTHER" id="PTHR43400:SF7">
    <property type="entry name" value="FAD-DEPENDENT OXIDOREDUCTASE 2 FAD BINDING DOMAIN-CONTAINING PROTEIN"/>
    <property type="match status" value="1"/>
</dbReference>
<evidence type="ECO:0000256" key="1">
    <source>
        <dbReference type="ARBA" id="ARBA00001974"/>
    </source>
</evidence>
<dbReference type="Pfam" id="PF00890">
    <property type="entry name" value="FAD_binding_2"/>
    <property type="match status" value="1"/>
</dbReference>
<feature type="domain" description="FAD-dependent oxidoreductase 2 FAD-binding" evidence="6">
    <location>
        <begin position="17"/>
        <end position="427"/>
    </location>
</feature>
<dbReference type="SUPFAM" id="SSF51905">
    <property type="entry name" value="FAD/NAD(P)-binding domain"/>
    <property type="match status" value="1"/>
</dbReference>